<dbReference type="InterPro" id="IPR044492">
    <property type="entry name" value="P_typ_ATPase_HD_dom"/>
</dbReference>
<dbReference type="SUPFAM" id="SSF81665">
    <property type="entry name" value="Calcium ATPase, transmembrane domain M"/>
    <property type="match status" value="1"/>
</dbReference>
<dbReference type="SFLD" id="SFLDG00002">
    <property type="entry name" value="C1.7:_P-type_atpase_like"/>
    <property type="match status" value="1"/>
</dbReference>
<dbReference type="PANTHER" id="PTHR43520">
    <property type="entry name" value="ATP7, ISOFORM B"/>
    <property type="match status" value="1"/>
</dbReference>
<feature type="domain" description="HMA" evidence="15">
    <location>
        <begin position="24"/>
        <end position="97"/>
    </location>
</feature>
<dbReference type="GO" id="GO:0005524">
    <property type="term" value="F:ATP binding"/>
    <property type="evidence" value="ECO:0007669"/>
    <property type="project" value="UniProtKB-UniRule"/>
</dbReference>
<feature type="domain" description="HMA" evidence="15">
    <location>
        <begin position="105"/>
        <end position="171"/>
    </location>
</feature>
<dbReference type="InterPro" id="IPR059000">
    <property type="entry name" value="ATPase_P-type_domA"/>
</dbReference>
<dbReference type="Gene3D" id="3.30.70.100">
    <property type="match status" value="2"/>
</dbReference>
<dbReference type="Pfam" id="PF00403">
    <property type="entry name" value="HMA"/>
    <property type="match status" value="2"/>
</dbReference>
<dbReference type="SFLD" id="SFLDF00027">
    <property type="entry name" value="p-type_atpase"/>
    <property type="match status" value="1"/>
</dbReference>
<proteinExistence type="inferred from homology"/>
<keyword evidence="11 13" id="KW-0472">Membrane</keyword>
<keyword evidence="14" id="KW-0175">Coiled coil</keyword>
<keyword evidence="6 13" id="KW-0479">Metal-binding</keyword>
<dbReference type="SUPFAM" id="SSF55008">
    <property type="entry name" value="HMA, heavy metal-associated domain"/>
    <property type="match status" value="2"/>
</dbReference>
<dbReference type="Pfam" id="PF00702">
    <property type="entry name" value="Hydrolase"/>
    <property type="match status" value="1"/>
</dbReference>
<dbReference type="SUPFAM" id="SSF81653">
    <property type="entry name" value="Calcium ATPase, transduction domain A"/>
    <property type="match status" value="1"/>
</dbReference>
<feature type="transmembrane region" description="Helical" evidence="13">
    <location>
        <begin position="849"/>
        <end position="872"/>
    </location>
</feature>
<dbReference type="PRINTS" id="PR00942">
    <property type="entry name" value="CUATPASEI"/>
</dbReference>
<dbReference type="CDD" id="cd02094">
    <property type="entry name" value="P-type_ATPase_Cu-like"/>
    <property type="match status" value="1"/>
</dbReference>
<evidence type="ECO:0000256" key="6">
    <source>
        <dbReference type="ARBA" id="ARBA00022723"/>
    </source>
</evidence>
<dbReference type="SFLD" id="SFLDS00003">
    <property type="entry name" value="Haloacid_Dehalogenase"/>
    <property type="match status" value="1"/>
</dbReference>
<dbReference type="GO" id="GO:0012505">
    <property type="term" value="C:endomembrane system"/>
    <property type="evidence" value="ECO:0007669"/>
    <property type="project" value="UniProtKB-SubCell"/>
</dbReference>
<name>A0A4P9Z3Y3_9FUNG</name>
<dbReference type="InterPro" id="IPR001757">
    <property type="entry name" value="P_typ_ATPase"/>
</dbReference>
<comment type="subcellular location">
    <subcellularLocation>
        <location evidence="1">Endomembrane system</location>
        <topology evidence="1">Multi-pass membrane protein</topology>
    </subcellularLocation>
    <subcellularLocation>
        <location evidence="13">Membrane</location>
    </subcellularLocation>
</comment>
<organism evidence="16 17">
    <name type="scientific">Syncephalis pseudoplumigaleata</name>
    <dbReference type="NCBI Taxonomy" id="1712513"/>
    <lineage>
        <taxon>Eukaryota</taxon>
        <taxon>Fungi</taxon>
        <taxon>Fungi incertae sedis</taxon>
        <taxon>Zoopagomycota</taxon>
        <taxon>Zoopagomycotina</taxon>
        <taxon>Zoopagomycetes</taxon>
        <taxon>Zoopagales</taxon>
        <taxon>Piptocephalidaceae</taxon>
        <taxon>Syncephalis</taxon>
    </lineage>
</organism>
<dbReference type="PROSITE" id="PS50846">
    <property type="entry name" value="HMA_2"/>
    <property type="match status" value="2"/>
</dbReference>
<dbReference type="NCBIfam" id="TIGR01494">
    <property type="entry name" value="ATPase_P-type"/>
    <property type="match status" value="2"/>
</dbReference>
<dbReference type="InterPro" id="IPR006121">
    <property type="entry name" value="HMA_dom"/>
</dbReference>
<keyword evidence="8 13" id="KW-0067">ATP-binding</keyword>
<dbReference type="NCBIfam" id="TIGR01525">
    <property type="entry name" value="ATPase-IB_hvy"/>
    <property type="match status" value="1"/>
</dbReference>
<keyword evidence="4" id="KW-0813">Transport</keyword>
<evidence type="ECO:0000256" key="14">
    <source>
        <dbReference type="SAM" id="Coils"/>
    </source>
</evidence>
<dbReference type="FunFam" id="2.70.150.10:FF:000002">
    <property type="entry name" value="Copper-transporting ATPase 1, putative"/>
    <property type="match status" value="1"/>
</dbReference>
<evidence type="ECO:0000256" key="3">
    <source>
        <dbReference type="ARBA" id="ARBA00012517"/>
    </source>
</evidence>
<dbReference type="AlphaFoldDB" id="A0A4P9Z3Y3"/>
<dbReference type="GO" id="GO:0005507">
    <property type="term" value="F:copper ion binding"/>
    <property type="evidence" value="ECO:0007669"/>
    <property type="project" value="TreeGrafter"/>
</dbReference>
<evidence type="ECO:0000256" key="4">
    <source>
        <dbReference type="ARBA" id="ARBA00022448"/>
    </source>
</evidence>
<dbReference type="InterPro" id="IPR023298">
    <property type="entry name" value="ATPase_P-typ_TM_dom_sf"/>
</dbReference>
<dbReference type="InterPro" id="IPR023214">
    <property type="entry name" value="HAD_sf"/>
</dbReference>
<comment type="similarity">
    <text evidence="2 13">Belongs to the cation transport ATPase (P-type) (TC 3.A.3) family. Type IB subfamily.</text>
</comment>
<dbReference type="PRINTS" id="PR00943">
    <property type="entry name" value="CUATPASE"/>
</dbReference>
<dbReference type="PRINTS" id="PR00119">
    <property type="entry name" value="CATATPASE"/>
</dbReference>
<evidence type="ECO:0000256" key="7">
    <source>
        <dbReference type="ARBA" id="ARBA00022741"/>
    </source>
</evidence>
<dbReference type="Gene3D" id="3.40.50.1000">
    <property type="entry name" value="HAD superfamily/HAD-like"/>
    <property type="match status" value="1"/>
</dbReference>
<evidence type="ECO:0000256" key="11">
    <source>
        <dbReference type="ARBA" id="ARBA00023136"/>
    </source>
</evidence>
<dbReference type="InterPro" id="IPR017969">
    <property type="entry name" value="Heavy-metal-associated_CS"/>
</dbReference>
<dbReference type="EMBL" id="KZ989239">
    <property type="protein sequence ID" value="RKP27267.1"/>
    <property type="molecule type" value="Genomic_DNA"/>
</dbReference>
<keyword evidence="17" id="KW-1185">Reference proteome</keyword>
<dbReference type="PROSITE" id="PS00154">
    <property type="entry name" value="ATPASE_E1_E2"/>
    <property type="match status" value="1"/>
</dbReference>
<dbReference type="GO" id="GO:0043682">
    <property type="term" value="F:P-type divalent copper transporter activity"/>
    <property type="evidence" value="ECO:0007669"/>
    <property type="project" value="TreeGrafter"/>
</dbReference>
<evidence type="ECO:0000256" key="8">
    <source>
        <dbReference type="ARBA" id="ARBA00022840"/>
    </source>
</evidence>
<sequence length="1099" mass="117030">MIQNASDVIPLTPRTIARNAPDVRLAVLNVKGMSCAACVAGIEGGLADEPGIVSVNVSLLAERAEVHYREDAVDAAGAPLTDAAIAAMIDALGFEATPVVLAQEGKVELRIFGMTCASCSGAIEREISQMPGVLSVCVNLALEVGQFEYDRSRISVRDIVDALAAMGFDALIADQGRNAQLESLARTKEVAEWRRAFFAAAILAVPGFLVSRVFPRFEWGRAVTERTVLPGLLLGDVIELALTVPVQFGIGRRFYRASWKALSHRNATMDVLIALSTTIAFGFSVLSILVSMIMPTHPKPATFFETSTMLIAFVTLGRYLENLAKGKTSAALSKLMSLAPSQATLLELSADGHIIGERKVATELIQPGDFIRIYPGEKIPVDGVVREGSSNVNESMVTGEPLEVKKTLGDDVIGGTLNGQGTLQIEARRVGGDTTLAQIVKLVEEAQTAKAPIQNFADRTAQYFVPTVVLLALVTFISWMVISHLFATTLPMAFQGGHSTFLVCLKLCVSVIVVACPCALGLSLPTAVMVGTGVGAQLGILIKGGDPLERAHRVTKVIFDKTGTLTEGRLSVAKCCLARGLDMSEERFIALVGHAEDRSEHPLGRSVVEHAKRRLQVEVLGGTVDDFTAVTGSGITAAVTLLATQPGALQERAANGGSGGDPVDEPSVRVIIGNRKWLEENGCTADAASLADMETEAAAGKTVILVGLDGRYAGYLSLADRVRPEARRAIYALRRIGVRSALVTGDQSLTAHSVAAICGIREVHAGITPAGKRQLLMRMQQRGQVVAMVGDGINDSPALAAADVGIALASGTDVAMEAADVVLMRADLCDVVAALDLSRTILRRIHMNFIWATVYNLLGIPIAMGCLLPWNIMLKPMWAGAAMAFSSVSVVVSSLLLRLYKKPVCPDPDMAADMDALEEEERMAAEAEDEEELLATSTTFMERQGSGSLSSSYAMRASADDDDDLFLRQDDPLTKAAALHGHRNGLWLSARTRLRVHRTLRSIPMVGNALAAGFRMMVQSPASSASASAAVHPNAVSSASTPVMAMPQKPMRQSNRYQQLASTTTDITSISNLTAISHRAEVNTPNFCIGDDDEEDEAQ</sequence>
<dbReference type="CDD" id="cd00371">
    <property type="entry name" value="HMA"/>
    <property type="match status" value="2"/>
</dbReference>
<dbReference type="GO" id="GO:0140581">
    <property type="term" value="F:P-type monovalent copper transporter activity"/>
    <property type="evidence" value="ECO:0007669"/>
    <property type="project" value="UniProtKB-EC"/>
</dbReference>
<keyword evidence="10 13" id="KW-1133">Transmembrane helix</keyword>
<evidence type="ECO:0000313" key="16">
    <source>
        <dbReference type="EMBL" id="RKP27267.1"/>
    </source>
</evidence>
<reference evidence="17" key="1">
    <citation type="journal article" date="2018" name="Nat. Microbiol.">
        <title>Leveraging single-cell genomics to expand the fungal tree of life.</title>
        <authorList>
            <person name="Ahrendt S.R."/>
            <person name="Quandt C.A."/>
            <person name="Ciobanu D."/>
            <person name="Clum A."/>
            <person name="Salamov A."/>
            <person name="Andreopoulos B."/>
            <person name="Cheng J.F."/>
            <person name="Woyke T."/>
            <person name="Pelin A."/>
            <person name="Henrissat B."/>
            <person name="Reynolds N.K."/>
            <person name="Benny G.L."/>
            <person name="Smith M.E."/>
            <person name="James T.Y."/>
            <person name="Grigoriev I.V."/>
        </authorList>
    </citation>
    <scope>NUCLEOTIDE SEQUENCE [LARGE SCALE GENOMIC DNA]</scope>
    <source>
        <strain evidence="17">Benny S71-1</strain>
    </source>
</reference>
<dbReference type="Gene3D" id="2.70.150.10">
    <property type="entry name" value="Calcium-transporting ATPase, cytoplasmic transduction domain A"/>
    <property type="match status" value="1"/>
</dbReference>
<dbReference type="InterPro" id="IPR027256">
    <property type="entry name" value="P-typ_ATPase_IB"/>
</dbReference>
<accession>A0A4P9Z3Y3</accession>
<evidence type="ECO:0000256" key="2">
    <source>
        <dbReference type="ARBA" id="ARBA00006024"/>
    </source>
</evidence>
<dbReference type="InterPro" id="IPR008250">
    <property type="entry name" value="ATPase_P-typ_transduc_dom_A_sf"/>
</dbReference>
<feature type="transmembrane region" description="Helical" evidence="13">
    <location>
        <begin position="878"/>
        <end position="900"/>
    </location>
</feature>
<evidence type="ECO:0000313" key="17">
    <source>
        <dbReference type="Proteomes" id="UP000278143"/>
    </source>
</evidence>
<feature type="transmembrane region" description="Helical" evidence="13">
    <location>
        <begin position="463"/>
        <end position="487"/>
    </location>
</feature>
<evidence type="ECO:0000256" key="12">
    <source>
        <dbReference type="ARBA" id="ARBA00080126"/>
    </source>
</evidence>
<dbReference type="InterPro" id="IPR036412">
    <property type="entry name" value="HAD-like_sf"/>
</dbReference>
<evidence type="ECO:0000256" key="9">
    <source>
        <dbReference type="ARBA" id="ARBA00022967"/>
    </source>
</evidence>
<dbReference type="OrthoDB" id="432719at2759"/>
<dbReference type="SUPFAM" id="SSF56784">
    <property type="entry name" value="HAD-like"/>
    <property type="match status" value="1"/>
</dbReference>
<keyword evidence="7 13" id="KW-0547">Nucleotide-binding</keyword>
<feature type="transmembrane region" description="Helical" evidence="13">
    <location>
        <begin position="196"/>
        <end position="215"/>
    </location>
</feature>
<dbReference type="InterPro" id="IPR018303">
    <property type="entry name" value="ATPase_P-typ_P_site"/>
</dbReference>
<dbReference type="PANTHER" id="PTHR43520:SF8">
    <property type="entry name" value="P-TYPE CU(+) TRANSPORTER"/>
    <property type="match status" value="1"/>
</dbReference>
<dbReference type="FunFam" id="3.30.70.100:FF:000001">
    <property type="entry name" value="ATPase copper transporting beta"/>
    <property type="match status" value="2"/>
</dbReference>
<dbReference type="EC" id="7.2.2.8" evidence="3"/>
<dbReference type="InterPro" id="IPR023299">
    <property type="entry name" value="ATPase_P-typ_cyto_dom_N"/>
</dbReference>
<dbReference type="PROSITE" id="PS01229">
    <property type="entry name" value="COF_2"/>
    <property type="match status" value="1"/>
</dbReference>
<feature type="transmembrane region" description="Helical" evidence="13">
    <location>
        <begin position="227"/>
        <end position="250"/>
    </location>
</feature>
<dbReference type="GO" id="GO:0055070">
    <property type="term" value="P:copper ion homeostasis"/>
    <property type="evidence" value="ECO:0007669"/>
    <property type="project" value="TreeGrafter"/>
</dbReference>
<protein>
    <recommendedName>
        <fullName evidence="3">P-type Cu(+) transporter</fullName>
        <ecNumber evidence="3">7.2.2.8</ecNumber>
    </recommendedName>
    <alternativeName>
        <fullName evidence="12">Cu(2+)-ATPase</fullName>
    </alternativeName>
</protein>
<feature type="transmembrane region" description="Helical" evidence="13">
    <location>
        <begin position="499"/>
        <end position="522"/>
    </location>
</feature>
<dbReference type="Pfam" id="PF00122">
    <property type="entry name" value="E1-E2_ATPase"/>
    <property type="match status" value="1"/>
</dbReference>
<evidence type="ECO:0000256" key="1">
    <source>
        <dbReference type="ARBA" id="ARBA00004127"/>
    </source>
</evidence>
<feature type="transmembrane region" description="Helical" evidence="13">
    <location>
        <begin position="271"/>
        <end position="294"/>
    </location>
</feature>
<feature type="coiled-coil region" evidence="14">
    <location>
        <begin position="910"/>
        <end position="937"/>
    </location>
</feature>
<dbReference type="GO" id="GO:0016887">
    <property type="term" value="F:ATP hydrolysis activity"/>
    <property type="evidence" value="ECO:0007669"/>
    <property type="project" value="InterPro"/>
</dbReference>
<gene>
    <name evidence="16" type="ORF">SYNPS1DRAFT_27073</name>
</gene>
<evidence type="ECO:0000259" key="15">
    <source>
        <dbReference type="PROSITE" id="PS50846"/>
    </source>
</evidence>
<dbReference type="InterPro" id="IPR036163">
    <property type="entry name" value="HMA_dom_sf"/>
</dbReference>
<dbReference type="GO" id="GO:0016020">
    <property type="term" value="C:membrane"/>
    <property type="evidence" value="ECO:0007669"/>
    <property type="project" value="UniProtKB-SubCell"/>
</dbReference>
<dbReference type="PROSITE" id="PS01047">
    <property type="entry name" value="HMA_1"/>
    <property type="match status" value="2"/>
</dbReference>
<keyword evidence="9" id="KW-1278">Translocase</keyword>
<feature type="transmembrane region" description="Helical" evidence="13">
    <location>
        <begin position="300"/>
        <end position="320"/>
    </location>
</feature>
<evidence type="ECO:0000256" key="13">
    <source>
        <dbReference type="RuleBase" id="RU362081"/>
    </source>
</evidence>
<keyword evidence="5 13" id="KW-0812">Transmembrane</keyword>
<dbReference type="Gene3D" id="3.40.1110.10">
    <property type="entry name" value="Calcium-transporting ATPase, cytoplasmic domain N"/>
    <property type="match status" value="1"/>
</dbReference>
<evidence type="ECO:0000256" key="5">
    <source>
        <dbReference type="ARBA" id="ARBA00022692"/>
    </source>
</evidence>
<dbReference type="SUPFAM" id="SSF81660">
    <property type="entry name" value="Metal cation-transporting ATPase, ATP-binding domain N"/>
    <property type="match status" value="1"/>
</dbReference>
<evidence type="ECO:0000256" key="10">
    <source>
        <dbReference type="ARBA" id="ARBA00022989"/>
    </source>
</evidence>
<dbReference type="Proteomes" id="UP000278143">
    <property type="component" value="Unassembled WGS sequence"/>
</dbReference>